<dbReference type="InterPro" id="IPR050993">
    <property type="entry name" value="Isochorismatase_domain"/>
</dbReference>
<dbReference type="InterPro" id="IPR036380">
    <property type="entry name" value="Isochorismatase-like_sf"/>
</dbReference>
<sequence length="207" mass="22783">MATISRATRIRNPAVFLCDIQERFRTGIYEFSKLVSTSEKLLKAAQTLDIPVYVTTQNRARLGDTVSELQPYLSHSNVQANIDKTLFSMITPEIAALLPAFSSSSFPLDAIIVGIETHICVTQTTLDLLARGHRVYLLVDGVSSMNPEERAVALSRLRDAGAIVTSSESIIFEMLGDAKRSEFKAISNLVKECKEETTAALEVFAKI</sequence>
<dbReference type="GeneID" id="34607548"/>
<dbReference type="VEuPathDB" id="FungiDB:ASPZODRAFT_11429"/>
<dbReference type="Proteomes" id="UP000184188">
    <property type="component" value="Unassembled WGS sequence"/>
</dbReference>
<protein>
    <recommendedName>
        <fullName evidence="2">Isochorismatase-like domain-containing protein</fullName>
    </recommendedName>
</protein>
<dbReference type="EMBL" id="KV878336">
    <property type="protein sequence ID" value="OJJ50562.1"/>
    <property type="molecule type" value="Genomic_DNA"/>
</dbReference>
<dbReference type="InterPro" id="IPR000868">
    <property type="entry name" value="Isochorismatase-like_dom"/>
</dbReference>
<dbReference type="SUPFAM" id="SSF52499">
    <property type="entry name" value="Isochorismatase-like hydrolases"/>
    <property type="match status" value="1"/>
</dbReference>
<dbReference type="Pfam" id="PF00857">
    <property type="entry name" value="Isochorismatase"/>
    <property type="match status" value="1"/>
</dbReference>
<comment type="similarity">
    <text evidence="1">Belongs to the isochorismatase family.</text>
</comment>
<evidence type="ECO:0000313" key="4">
    <source>
        <dbReference type="Proteomes" id="UP000184188"/>
    </source>
</evidence>
<dbReference type="OrthoDB" id="269496at2759"/>
<keyword evidence="4" id="KW-1185">Reference proteome</keyword>
<dbReference type="AlphaFoldDB" id="A0A1L9STM4"/>
<organism evidence="3 4">
    <name type="scientific">Penicilliopsis zonata CBS 506.65</name>
    <dbReference type="NCBI Taxonomy" id="1073090"/>
    <lineage>
        <taxon>Eukaryota</taxon>
        <taxon>Fungi</taxon>
        <taxon>Dikarya</taxon>
        <taxon>Ascomycota</taxon>
        <taxon>Pezizomycotina</taxon>
        <taxon>Eurotiomycetes</taxon>
        <taxon>Eurotiomycetidae</taxon>
        <taxon>Eurotiales</taxon>
        <taxon>Aspergillaceae</taxon>
        <taxon>Penicilliopsis</taxon>
    </lineage>
</organism>
<dbReference type="PANTHER" id="PTHR14119">
    <property type="entry name" value="HYDROLASE"/>
    <property type="match status" value="1"/>
</dbReference>
<dbReference type="STRING" id="1073090.A0A1L9STM4"/>
<gene>
    <name evidence="3" type="ORF">ASPZODRAFT_11429</name>
</gene>
<dbReference type="RefSeq" id="XP_022585072.1">
    <property type="nucleotide sequence ID" value="XM_022721083.1"/>
</dbReference>
<evidence type="ECO:0000256" key="1">
    <source>
        <dbReference type="ARBA" id="ARBA00006336"/>
    </source>
</evidence>
<accession>A0A1L9STM4</accession>
<dbReference type="PANTHER" id="PTHR14119:SF3">
    <property type="entry name" value="ISOCHORISMATASE DOMAIN-CONTAINING PROTEIN 2"/>
    <property type="match status" value="1"/>
</dbReference>
<proteinExistence type="inferred from homology"/>
<evidence type="ECO:0000259" key="2">
    <source>
        <dbReference type="Pfam" id="PF00857"/>
    </source>
</evidence>
<name>A0A1L9STM4_9EURO</name>
<reference evidence="4" key="1">
    <citation type="journal article" date="2017" name="Genome Biol.">
        <title>Comparative genomics reveals high biological diversity and specific adaptations in the industrially and medically important fungal genus Aspergillus.</title>
        <authorList>
            <person name="de Vries R.P."/>
            <person name="Riley R."/>
            <person name="Wiebenga A."/>
            <person name="Aguilar-Osorio G."/>
            <person name="Amillis S."/>
            <person name="Uchima C.A."/>
            <person name="Anderluh G."/>
            <person name="Asadollahi M."/>
            <person name="Askin M."/>
            <person name="Barry K."/>
            <person name="Battaglia E."/>
            <person name="Bayram O."/>
            <person name="Benocci T."/>
            <person name="Braus-Stromeyer S.A."/>
            <person name="Caldana C."/>
            <person name="Canovas D."/>
            <person name="Cerqueira G.C."/>
            <person name="Chen F."/>
            <person name="Chen W."/>
            <person name="Choi C."/>
            <person name="Clum A."/>
            <person name="Dos Santos R.A."/>
            <person name="Damasio A.R."/>
            <person name="Diallinas G."/>
            <person name="Emri T."/>
            <person name="Fekete E."/>
            <person name="Flipphi M."/>
            <person name="Freyberg S."/>
            <person name="Gallo A."/>
            <person name="Gournas C."/>
            <person name="Habgood R."/>
            <person name="Hainaut M."/>
            <person name="Harispe M.L."/>
            <person name="Henrissat B."/>
            <person name="Hilden K.S."/>
            <person name="Hope R."/>
            <person name="Hossain A."/>
            <person name="Karabika E."/>
            <person name="Karaffa L."/>
            <person name="Karanyi Z."/>
            <person name="Krasevec N."/>
            <person name="Kuo A."/>
            <person name="Kusch H."/>
            <person name="LaButti K."/>
            <person name="Lagendijk E.L."/>
            <person name="Lapidus A."/>
            <person name="Levasseur A."/>
            <person name="Lindquist E."/>
            <person name="Lipzen A."/>
            <person name="Logrieco A.F."/>
            <person name="MacCabe A."/>
            <person name="Maekelae M.R."/>
            <person name="Malavazi I."/>
            <person name="Melin P."/>
            <person name="Meyer V."/>
            <person name="Mielnichuk N."/>
            <person name="Miskei M."/>
            <person name="Molnar A.P."/>
            <person name="Mule G."/>
            <person name="Ngan C.Y."/>
            <person name="Orejas M."/>
            <person name="Orosz E."/>
            <person name="Ouedraogo J.P."/>
            <person name="Overkamp K.M."/>
            <person name="Park H.-S."/>
            <person name="Perrone G."/>
            <person name="Piumi F."/>
            <person name="Punt P.J."/>
            <person name="Ram A.F."/>
            <person name="Ramon A."/>
            <person name="Rauscher S."/>
            <person name="Record E."/>
            <person name="Riano-Pachon D.M."/>
            <person name="Robert V."/>
            <person name="Roehrig J."/>
            <person name="Ruller R."/>
            <person name="Salamov A."/>
            <person name="Salih N.S."/>
            <person name="Samson R.A."/>
            <person name="Sandor E."/>
            <person name="Sanguinetti M."/>
            <person name="Schuetze T."/>
            <person name="Sepcic K."/>
            <person name="Shelest E."/>
            <person name="Sherlock G."/>
            <person name="Sophianopoulou V."/>
            <person name="Squina F.M."/>
            <person name="Sun H."/>
            <person name="Susca A."/>
            <person name="Todd R.B."/>
            <person name="Tsang A."/>
            <person name="Unkles S.E."/>
            <person name="van de Wiele N."/>
            <person name="van Rossen-Uffink D."/>
            <person name="Oliveira J.V."/>
            <person name="Vesth T.C."/>
            <person name="Visser J."/>
            <person name="Yu J.-H."/>
            <person name="Zhou M."/>
            <person name="Andersen M.R."/>
            <person name="Archer D.B."/>
            <person name="Baker S.E."/>
            <person name="Benoit I."/>
            <person name="Brakhage A.A."/>
            <person name="Braus G.H."/>
            <person name="Fischer R."/>
            <person name="Frisvad J.C."/>
            <person name="Goldman G.H."/>
            <person name="Houbraken J."/>
            <person name="Oakley B."/>
            <person name="Pocsi I."/>
            <person name="Scazzocchio C."/>
            <person name="Seiboth B."/>
            <person name="vanKuyk P.A."/>
            <person name="Wortman J."/>
            <person name="Dyer P.S."/>
            <person name="Grigoriev I.V."/>
        </authorList>
    </citation>
    <scope>NUCLEOTIDE SEQUENCE [LARGE SCALE GENOMIC DNA]</scope>
    <source>
        <strain evidence="4">CBS 506.65</strain>
    </source>
</reference>
<evidence type="ECO:0000313" key="3">
    <source>
        <dbReference type="EMBL" id="OJJ50562.1"/>
    </source>
</evidence>
<feature type="domain" description="Isochorismatase-like" evidence="2">
    <location>
        <begin position="14"/>
        <end position="168"/>
    </location>
</feature>
<dbReference type="Gene3D" id="3.40.50.850">
    <property type="entry name" value="Isochorismatase-like"/>
    <property type="match status" value="1"/>
</dbReference>